<evidence type="ECO:0000313" key="2">
    <source>
        <dbReference type="Proteomes" id="UP000729701"/>
    </source>
</evidence>
<name>A0A951QU70_9CYAN</name>
<organism evidence="1 2">
    <name type="scientific">Cyanomargarita calcarea GSE-NOS-MK-12-04C</name>
    <dbReference type="NCBI Taxonomy" id="2839659"/>
    <lineage>
        <taxon>Bacteria</taxon>
        <taxon>Bacillati</taxon>
        <taxon>Cyanobacteriota</taxon>
        <taxon>Cyanophyceae</taxon>
        <taxon>Nostocales</taxon>
        <taxon>Cyanomargaritaceae</taxon>
        <taxon>Cyanomargarita</taxon>
    </lineage>
</organism>
<dbReference type="Proteomes" id="UP000729701">
    <property type="component" value="Unassembled WGS sequence"/>
</dbReference>
<sequence>MQKIQNLWSKLVNLVFANPEEIEVVQKSDRQGNTYWQVYDPASGKSFCSGSESDVLAWIEYLYKYR</sequence>
<evidence type="ECO:0000313" key="1">
    <source>
        <dbReference type="EMBL" id="MBW4671896.1"/>
    </source>
</evidence>
<accession>A0A951QU70</accession>
<reference evidence="1" key="1">
    <citation type="submission" date="2021-05" db="EMBL/GenBank/DDBJ databases">
        <authorList>
            <person name="Pietrasiak N."/>
            <person name="Ward R."/>
            <person name="Stajich J.E."/>
            <person name="Kurbessoian T."/>
        </authorList>
    </citation>
    <scope>NUCLEOTIDE SEQUENCE</scope>
    <source>
        <strain evidence="1">GSE-NOS-MK-12-04C</strain>
    </source>
</reference>
<proteinExistence type="predicted"/>
<comment type="caution">
    <text evidence="1">The sequence shown here is derived from an EMBL/GenBank/DDBJ whole genome shotgun (WGS) entry which is preliminary data.</text>
</comment>
<dbReference type="AlphaFoldDB" id="A0A951QU70"/>
<protein>
    <submittedName>
        <fullName evidence="1">Uncharacterized protein</fullName>
    </submittedName>
</protein>
<gene>
    <name evidence="1" type="ORF">KME60_31835</name>
</gene>
<dbReference type="EMBL" id="JAHHGZ010000056">
    <property type="protein sequence ID" value="MBW4671896.1"/>
    <property type="molecule type" value="Genomic_DNA"/>
</dbReference>
<reference evidence="1" key="2">
    <citation type="journal article" date="2022" name="Microbiol. Resour. Announc.">
        <title>Metagenome Sequencing to Explore Phylogenomics of Terrestrial Cyanobacteria.</title>
        <authorList>
            <person name="Ward R.D."/>
            <person name="Stajich J.E."/>
            <person name="Johansen J.R."/>
            <person name="Huntemann M."/>
            <person name="Clum A."/>
            <person name="Foster B."/>
            <person name="Foster B."/>
            <person name="Roux S."/>
            <person name="Palaniappan K."/>
            <person name="Varghese N."/>
            <person name="Mukherjee S."/>
            <person name="Reddy T.B.K."/>
            <person name="Daum C."/>
            <person name="Copeland A."/>
            <person name="Chen I.A."/>
            <person name="Ivanova N.N."/>
            <person name="Kyrpides N.C."/>
            <person name="Shapiro N."/>
            <person name="Eloe-Fadrosh E.A."/>
            <person name="Pietrasiak N."/>
        </authorList>
    </citation>
    <scope>NUCLEOTIDE SEQUENCE</scope>
    <source>
        <strain evidence="1">GSE-NOS-MK-12-04C</strain>
    </source>
</reference>